<evidence type="ECO:0000313" key="3">
    <source>
        <dbReference type="EMBL" id="UXX78583.1"/>
    </source>
</evidence>
<keyword evidence="4" id="KW-1185">Reference proteome</keyword>
<keyword evidence="1" id="KW-1133">Transmembrane helix</keyword>
<evidence type="ECO:0000259" key="2">
    <source>
        <dbReference type="Pfam" id="PF00924"/>
    </source>
</evidence>
<dbReference type="PANTHER" id="PTHR30221:SF8">
    <property type="entry name" value="SMALL-CONDUCTANCE MECHANOSENSITIVE CHANNEL"/>
    <property type="match status" value="1"/>
</dbReference>
<dbReference type="SUPFAM" id="SSF50182">
    <property type="entry name" value="Sm-like ribonucleoproteins"/>
    <property type="match status" value="1"/>
</dbReference>
<protein>
    <submittedName>
        <fullName evidence="3">Mechanosensitive ion channel family protein</fullName>
    </submittedName>
</protein>
<reference evidence="3" key="1">
    <citation type="submission" date="2022-10" db="EMBL/GenBank/DDBJ databases">
        <title>Comparative genomics and taxonomic characterization of three novel marine species of genus Reichenbachiella exhibiting antioxidant and polysaccharide degradation activities.</title>
        <authorList>
            <person name="Muhammad N."/>
            <person name="Lee Y.-J."/>
            <person name="Ko J."/>
            <person name="Kim S.-G."/>
        </authorList>
    </citation>
    <scope>NUCLEOTIDE SEQUENCE</scope>
    <source>
        <strain evidence="3">Wsw4-B4</strain>
    </source>
</reference>
<name>A0ABY6D0J8_9BACT</name>
<keyword evidence="1" id="KW-0812">Transmembrane</keyword>
<keyword evidence="1" id="KW-0472">Membrane</keyword>
<organism evidence="3 4">
    <name type="scientific">Reichenbachiella carrageenanivorans</name>
    <dbReference type="NCBI Taxonomy" id="2979869"/>
    <lineage>
        <taxon>Bacteria</taxon>
        <taxon>Pseudomonadati</taxon>
        <taxon>Bacteroidota</taxon>
        <taxon>Cytophagia</taxon>
        <taxon>Cytophagales</taxon>
        <taxon>Reichenbachiellaceae</taxon>
        <taxon>Reichenbachiella</taxon>
    </lineage>
</organism>
<dbReference type="Pfam" id="PF00924">
    <property type="entry name" value="MS_channel_2nd"/>
    <property type="match status" value="1"/>
</dbReference>
<accession>A0ABY6D0J8</accession>
<proteinExistence type="predicted"/>
<evidence type="ECO:0000256" key="1">
    <source>
        <dbReference type="SAM" id="Phobius"/>
    </source>
</evidence>
<dbReference type="InterPro" id="IPR006685">
    <property type="entry name" value="MscS_channel_2nd"/>
</dbReference>
<dbReference type="Proteomes" id="UP001062165">
    <property type="component" value="Chromosome"/>
</dbReference>
<dbReference type="RefSeq" id="WP_263050328.1">
    <property type="nucleotide sequence ID" value="NZ_CP106735.1"/>
</dbReference>
<feature type="transmembrane region" description="Helical" evidence="1">
    <location>
        <begin position="6"/>
        <end position="26"/>
    </location>
</feature>
<dbReference type="PANTHER" id="PTHR30221">
    <property type="entry name" value="SMALL-CONDUCTANCE MECHANOSENSITIVE CHANNEL"/>
    <property type="match status" value="1"/>
</dbReference>
<feature type="domain" description="Mechanosensitive ion channel MscS" evidence="2">
    <location>
        <begin position="95"/>
        <end position="159"/>
    </location>
</feature>
<dbReference type="InterPro" id="IPR045275">
    <property type="entry name" value="MscS_archaea/bacteria_type"/>
</dbReference>
<sequence>MQEKLIIQSLLSVGILIVYSVAKFLTRRYTEKFATSRKFKKGRAADTAKIINSTFLVACLIILGFIWNITFEGIAIYFASFFTVAGIALFASWSILSNITASAVLFFSFPHRIGSKIRIIDGDNTVEGTILDMTLFSLQLEVEKKKVVFYPNNLALQKPIMEIMD</sequence>
<evidence type="ECO:0000313" key="4">
    <source>
        <dbReference type="Proteomes" id="UP001062165"/>
    </source>
</evidence>
<gene>
    <name evidence="3" type="ORF">N7E81_14575</name>
</gene>
<feature type="transmembrane region" description="Helical" evidence="1">
    <location>
        <begin position="47"/>
        <end position="69"/>
    </location>
</feature>
<dbReference type="InterPro" id="IPR010920">
    <property type="entry name" value="LSM_dom_sf"/>
</dbReference>
<dbReference type="EMBL" id="CP106735">
    <property type="protein sequence ID" value="UXX78583.1"/>
    <property type="molecule type" value="Genomic_DNA"/>
</dbReference>
<feature type="transmembrane region" description="Helical" evidence="1">
    <location>
        <begin position="75"/>
        <end position="108"/>
    </location>
</feature>